<reference evidence="2" key="2">
    <citation type="submission" date="2018-05" db="EMBL/GenBank/DDBJ databases">
        <title>OpunRS2 (Oryza punctata Reference Sequence Version 2).</title>
        <authorList>
            <person name="Zhang J."/>
            <person name="Kudrna D."/>
            <person name="Lee S."/>
            <person name="Talag J."/>
            <person name="Welchert J."/>
            <person name="Wing R.A."/>
        </authorList>
    </citation>
    <scope>NUCLEOTIDE SEQUENCE [LARGE SCALE GENOMIC DNA]</scope>
</reference>
<keyword evidence="1" id="KW-1133">Transmembrane helix</keyword>
<name>A0A0E0JMZ4_ORYPU</name>
<organism evidence="2">
    <name type="scientific">Oryza punctata</name>
    <name type="common">Red rice</name>
    <dbReference type="NCBI Taxonomy" id="4537"/>
    <lineage>
        <taxon>Eukaryota</taxon>
        <taxon>Viridiplantae</taxon>
        <taxon>Streptophyta</taxon>
        <taxon>Embryophyta</taxon>
        <taxon>Tracheophyta</taxon>
        <taxon>Spermatophyta</taxon>
        <taxon>Magnoliopsida</taxon>
        <taxon>Liliopsida</taxon>
        <taxon>Poales</taxon>
        <taxon>Poaceae</taxon>
        <taxon>BOP clade</taxon>
        <taxon>Oryzoideae</taxon>
        <taxon>Oryzeae</taxon>
        <taxon>Oryzinae</taxon>
        <taxon>Oryza</taxon>
    </lineage>
</organism>
<dbReference type="EnsemblPlants" id="OPUNC01G27870.1">
    <property type="protein sequence ID" value="OPUNC01G27870.1"/>
    <property type="gene ID" value="OPUNC01G27870"/>
</dbReference>
<evidence type="ECO:0000256" key="1">
    <source>
        <dbReference type="SAM" id="Phobius"/>
    </source>
</evidence>
<proteinExistence type="predicted"/>
<evidence type="ECO:0000313" key="2">
    <source>
        <dbReference type="EnsemblPlants" id="OPUNC01G27870.1"/>
    </source>
</evidence>
<dbReference type="Proteomes" id="UP000026962">
    <property type="component" value="Chromosome 1"/>
</dbReference>
<sequence>MAWWSGNGLCARWLCGALFGVVGESLTRPWASMTTMMLLGVVLILGGVVLALTSSSTKNLPRAMVAIGGLLQCFRSSMSLGYGSLKSPYKVVDASRVQEVYRSEVKVIVLLGR</sequence>
<keyword evidence="3" id="KW-1185">Reference proteome</keyword>
<reference evidence="2" key="1">
    <citation type="submission" date="2015-04" db="UniProtKB">
        <authorList>
            <consortium name="EnsemblPlants"/>
        </authorList>
    </citation>
    <scope>IDENTIFICATION</scope>
</reference>
<dbReference type="AlphaFoldDB" id="A0A0E0JMZ4"/>
<protein>
    <submittedName>
        <fullName evidence="2">Uncharacterized protein</fullName>
    </submittedName>
</protein>
<keyword evidence="1" id="KW-0812">Transmembrane</keyword>
<evidence type="ECO:0000313" key="3">
    <source>
        <dbReference type="Proteomes" id="UP000026962"/>
    </source>
</evidence>
<keyword evidence="1" id="KW-0472">Membrane</keyword>
<feature type="transmembrane region" description="Helical" evidence="1">
    <location>
        <begin position="33"/>
        <end position="52"/>
    </location>
</feature>
<dbReference type="Gramene" id="OPUNC01G27870.1">
    <property type="protein sequence ID" value="OPUNC01G27870.1"/>
    <property type="gene ID" value="OPUNC01G27870"/>
</dbReference>
<accession>A0A0E0JMZ4</accession>
<dbReference type="HOGENOM" id="CLU_2254515_0_0_1"/>